<dbReference type="InParanoid" id="A0A1X2HR98"/>
<accession>A0A1X2HR98</accession>
<gene>
    <name evidence="3" type="ORF">BCR43DRAFT_178174</name>
</gene>
<keyword evidence="2" id="KW-1133">Transmembrane helix</keyword>
<comment type="caution">
    <text evidence="3">The sequence shown here is derived from an EMBL/GenBank/DDBJ whole genome shotgun (WGS) entry which is preliminary data.</text>
</comment>
<evidence type="ECO:0000256" key="1">
    <source>
        <dbReference type="SAM" id="MobiDB-lite"/>
    </source>
</evidence>
<sequence length="101" mass="11302">MSTLPTHIQDVNGKSQGSRQRSFCVNKRYLRVWALVAVLCLSTVALLSHFGTPQWPQQKTPALIDEDFVAAPEVTQSSAKDEILHLTQTYPVAVWSKTYCP</sequence>
<feature type="region of interest" description="Disordered" evidence="1">
    <location>
        <begin position="1"/>
        <end position="20"/>
    </location>
</feature>
<keyword evidence="2" id="KW-0812">Transmembrane</keyword>
<keyword evidence="4" id="KW-1185">Reference proteome</keyword>
<dbReference type="EMBL" id="MCGN01000002">
    <property type="protein sequence ID" value="ORZ01406.1"/>
    <property type="molecule type" value="Genomic_DNA"/>
</dbReference>
<reference evidence="3 4" key="1">
    <citation type="submission" date="2016-07" db="EMBL/GenBank/DDBJ databases">
        <title>Pervasive Adenine N6-methylation of Active Genes in Fungi.</title>
        <authorList>
            <consortium name="DOE Joint Genome Institute"/>
            <person name="Mondo S.J."/>
            <person name="Dannebaum R.O."/>
            <person name="Kuo R.C."/>
            <person name="Labutti K."/>
            <person name="Haridas S."/>
            <person name="Kuo A."/>
            <person name="Salamov A."/>
            <person name="Ahrendt S.R."/>
            <person name="Lipzen A."/>
            <person name="Sullivan W."/>
            <person name="Andreopoulos W.B."/>
            <person name="Clum A."/>
            <person name="Lindquist E."/>
            <person name="Daum C."/>
            <person name="Ramamoorthy G.K."/>
            <person name="Gryganskyi A."/>
            <person name="Culley D."/>
            <person name="Magnuson J.K."/>
            <person name="James T.Y."/>
            <person name="O'Malley M.A."/>
            <person name="Stajich J.E."/>
            <person name="Spatafora J.W."/>
            <person name="Visel A."/>
            <person name="Grigoriev I.V."/>
        </authorList>
    </citation>
    <scope>NUCLEOTIDE SEQUENCE [LARGE SCALE GENOMIC DNA]</scope>
    <source>
        <strain evidence="3 4">NRRL 2496</strain>
    </source>
</reference>
<feature type="transmembrane region" description="Helical" evidence="2">
    <location>
        <begin position="29"/>
        <end position="50"/>
    </location>
</feature>
<proteinExistence type="predicted"/>
<dbReference type="AlphaFoldDB" id="A0A1X2HR98"/>
<organism evidence="3 4">
    <name type="scientific">Syncephalastrum racemosum</name>
    <name type="common">Filamentous fungus</name>
    <dbReference type="NCBI Taxonomy" id="13706"/>
    <lineage>
        <taxon>Eukaryota</taxon>
        <taxon>Fungi</taxon>
        <taxon>Fungi incertae sedis</taxon>
        <taxon>Mucoromycota</taxon>
        <taxon>Mucoromycotina</taxon>
        <taxon>Mucoromycetes</taxon>
        <taxon>Mucorales</taxon>
        <taxon>Syncephalastraceae</taxon>
        <taxon>Syncephalastrum</taxon>
    </lineage>
</organism>
<evidence type="ECO:0000313" key="3">
    <source>
        <dbReference type="EMBL" id="ORZ01406.1"/>
    </source>
</evidence>
<evidence type="ECO:0000256" key="2">
    <source>
        <dbReference type="SAM" id="Phobius"/>
    </source>
</evidence>
<keyword evidence="2" id="KW-0472">Membrane</keyword>
<dbReference type="Proteomes" id="UP000242180">
    <property type="component" value="Unassembled WGS sequence"/>
</dbReference>
<evidence type="ECO:0000313" key="4">
    <source>
        <dbReference type="Proteomes" id="UP000242180"/>
    </source>
</evidence>
<name>A0A1X2HR98_SYNRA</name>
<protein>
    <submittedName>
        <fullName evidence="3">Uncharacterized protein</fullName>
    </submittedName>
</protein>